<dbReference type="InterPro" id="IPR001789">
    <property type="entry name" value="Sig_transdc_resp-reg_receiver"/>
</dbReference>
<evidence type="ECO:0000256" key="6">
    <source>
        <dbReference type="ARBA" id="ARBA00022553"/>
    </source>
</evidence>
<dbReference type="InterPro" id="IPR003594">
    <property type="entry name" value="HATPase_dom"/>
</dbReference>
<name>A0A5C4NEZ1_9RHOB</name>
<dbReference type="InterPro" id="IPR011006">
    <property type="entry name" value="CheY-like_superfamily"/>
</dbReference>
<dbReference type="SUPFAM" id="SSF47226">
    <property type="entry name" value="Histidine-containing phosphotransfer domain, HPT domain"/>
    <property type="match status" value="1"/>
</dbReference>
<dbReference type="EC" id="2.7.13.3" evidence="3"/>
<keyword evidence="11" id="KW-1133">Transmembrane helix</keyword>
<dbReference type="Pfam" id="PF00072">
    <property type="entry name" value="Response_reg"/>
    <property type="match status" value="1"/>
</dbReference>
<dbReference type="PROSITE" id="PS50894">
    <property type="entry name" value="HPT"/>
    <property type="match status" value="1"/>
</dbReference>
<dbReference type="AlphaFoldDB" id="A0A5C4NEZ1"/>
<reference evidence="20 21" key="1">
    <citation type="submission" date="2019-06" db="EMBL/GenBank/DDBJ databases">
        <authorList>
            <person name="Jiang L."/>
        </authorList>
    </citation>
    <scope>NUCLEOTIDE SEQUENCE [LARGE SCALE GENOMIC DNA]</scope>
    <source>
        <strain evidence="20 21">YIM 48858</strain>
    </source>
</reference>
<dbReference type="GO" id="GO:0000155">
    <property type="term" value="F:phosphorelay sensor kinase activity"/>
    <property type="evidence" value="ECO:0007669"/>
    <property type="project" value="UniProtKB-ARBA"/>
</dbReference>
<evidence type="ECO:0000313" key="20">
    <source>
        <dbReference type="EMBL" id="TNC70888.1"/>
    </source>
</evidence>
<dbReference type="CDD" id="cd17546">
    <property type="entry name" value="REC_hyHK_CKI1_RcsC-like"/>
    <property type="match status" value="1"/>
</dbReference>
<gene>
    <name evidence="20" type="ORF">FHG71_12870</name>
</gene>
<evidence type="ECO:0000256" key="9">
    <source>
        <dbReference type="ARBA" id="ARBA00022777"/>
    </source>
</evidence>
<organism evidence="20 21">
    <name type="scientific">Rubellimicrobium roseum</name>
    <dbReference type="NCBI Taxonomy" id="687525"/>
    <lineage>
        <taxon>Bacteria</taxon>
        <taxon>Pseudomonadati</taxon>
        <taxon>Pseudomonadota</taxon>
        <taxon>Alphaproteobacteria</taxon>
        <taxon>Rhodobacterales</taxon>
        <taxon>Roseobacteraceae</taxon>
        <taxon>Rubellimicrobium</taxon>
    </lineage>
</organism>
<dbReference type="PROSITE" id="PS50110">
    <property type="entry name" value="RESPONSE_REGULATORY"/>
    <property type="match status" value="1"/>
</dbReference>
<feature type="coiled-coil region" evidence="16">
    <location>
        <begin position="364"/>
        <end position="391"/>
    </location>
</feature>
<keyword evidence="8" id="KW-0812">Transmembrane</keyword>
<dbReference type="Gene3D" id="3.30.565.10">
    <property type="entry name" value="Histidine kinase-like ATPase, C-terminal domain"/>
    <property type="match status" value="1"/>
</dbReference>
<dbReference type="Gene3D" id="1.20.120.160">
    <property type="entry name" value="HPT domain"/>
    <property type="match status" value="1"/>
</dbReference>
<dbReference type="SUPFAM" id="SSF52172">
    <property type="entry name" value="CheY-like"/>
    <property type="match status" value="1"/>
</dbReference>
<dbReference type="PRINTS" id="PR00344">
    <property type="entry name" value="BCTRLSENSOR"/>
</dbReference>
<feature type="domain" description="HPt" evidence="19">
    <location>
        <begin position="356"/>
        <end position="444"/>
    </location>
</feature>
<dbReference type="Proteomes" id="UP000305709">
    <property type="component" value="Unassembled WGS sequence"/>
</dbReference>
<evidence type="ECO:0000259" key="19">
    <source>
        <dbReference type="PROSITE" id="PS50894"/>
    </source>
</evidence>
<dbReference type="RefSeq" id="WP_139082095.1">
    <property type="nucleotide sequence ID" value="NZ_VDFV01000017.1"/>
</dbReference>
<keyword evidence="9" id="KW-0418">Kinase</keyword>
<keyword evidence="21" id="KW-1185">Reference proteome</keyword>
<dbReference type="PANTHER" id="PTHR43047:SF71">
    <property type="entry name" value="HISTIDINE KINASE CONTAINING CHEY-HOMOLOGOUS RECEIVER DOMAIN-RELATED"/>
    <property type="match status" value="1"/>
</dbReference>
<feature type="domain" description="Histidine kinase" evidence="17">
    <location>
        <begin position="1"/>
        <end position="170"/>
    </location>
</feature>
<keyword evidence="4" id="KW-1003">Cell membrane</keyword>
<dbReference type="InterPro" id="IPR004358">
    <property type="entry name" value="Sig_transdc_His_kin-like_C"/>
</dbReference>
<comment type="caution">
    <text evidence="20">The sequence shown here is derived from an EMBL/GenBank/DDBJ whole genome shotgun (WGS) entry which is preliminary data.</text>
</comment>
<feature type="modified residue" description="4-aspartylphosphate" evidence="15">
    <location>
        <position position="244"/>
    </location>
</feature>
<comment type="subcellular location">
    <subcellularLocation>
        <location evidence="2">Cell inner membrane</location>
        <topology evidence="2">Multi-pass membrane protein</topology>
    </subcellularLocation>
</comment>
<dbReference type="FunFam" id="3.30.565.10:FF:000010">
    <property type="entry name" value="Sensor histidine kinase RcsC"/>
    <property type="match status" value="1"/>
</dbReference>
<accession>A0A5C4NEZ1</accession>
<evidence type="ECO:0000256" key="7">
    <source>
        <dbReference type="ARBA" id="ARBA00022679"/>
    </source>
</evidence>
<evidence type="ECO:0000256" key="15">
    <source>
        <dbReference type="PROSITE-ProRule" id="PRU00169"/>
    </source>
</evidence>
<evidence type="ECO:0000256" key="16">
    <source>
        <dbReference type="SAM" id="Coils"/>
    </source>
</evidence>
<dbReference type="EMBL" id="VDFV01000017">
    <property type="protein sequence ID" value="TNC70888.1"/>
    <property type="molecule type" value="Genomic_DNA"/>
</dbReference>
<dbReference type="OrthoDB" id="9801651at2"/>
<dbReference type="SMART" id="SM00387">
    <property type="entry name" value="HATPase_c"/>
    <property type="match status" value="1"/>
</dbReference>
<proteinExistence type="predicted"/>
<keyword evidence="10" id="KW-0067">ATP-binding</keyword>
<evidence type="ECO:0000256" key="8">
    <source>
        <dbReference type="ARBA" id="ARBA00022692"/>
    </source>
</evidence>
<dbReference type="InterPro" id="IPR008207">
    <property type="entry name" value="Sig_transdc_His_kin_Hpt_dom"/>
</dbReference>
<dbReference type="SMART" id="SM00448">
    <property type="entry name" value="REC"/>
    <property type="match status" value="1"/>
</dbReference>
<evidence type="ECO:0000259" key="18">
    <source>
        <dbReference type="PROSITE" id="PS50110"/>
    </source>
</evidence>
<evidence type="ECO:0000313" key="21">
    <source>
        <dbReference type="Proteomes" id="UP000305709"/>
    </source>
</evidence>
<evidence type="ECO:0000256" key="14">
    <source>
        <dbReference type="PROSITE-ProRule" id="PRU00110"/>
    </source>
</evidence>
<evidence type="ECO:0000256" key="5">
    <source>
        <dbReference type="ARBA" id="ARBA00022519"/>
    </source>
</evidence>
<evidence type="ECO:0000256" key="11">
    <source>
        <dbReference type="ARBA" id="ARBA00022989"/>
    </source>
</evidence>
<dbReference type="InterPro" id="IPR036641">
    <property type="entry name" value="HPT_dom_sf"/>
</dbReference>
<evidence type="ECO:0000256" key="3">
    <source>
        <dbReference type="ARBA" id="ARBA00012438"/>
    </source>
</evidence>
<keyword evidence="5" id="KW-0997">Cell inner membrane</keyword>
<dbReference type="InterPro" id="IPR005467">
    <property type="entry name" value="His_kinase_dom"/>
</dbReference>
<keyword evidence="6 15" id="KW-0597">Phosphoprotein</keyword>
<evidence type="ECO:0000256" key="12">
    <source>
        <dbReference type="ARBA" id="ARBA00023012"/>
    </source>
</evidence>
<dbReference type="Gene3D" id="3.40.50.2300">
    <property type="match status" value="1"/>
</dbReference>
<protein>
    <recommendedName>
        <fullName evidence="3">histidine kinase</fullName>
        <ecNumber evidence="3">2.7.13.3</ecNumber>
    </recommendedName>
</protein>
<evidence type="ECO:0000256" key="4">
    <source>
        <dbReference type="ARBA" id="ARBA00022475"/>
    </source>
</evidence>
<keyword evidence="7" id="KW-0808">Transferase</keyword>
<dbReference type="GO" id="GO:0009927">
    <property type="term" value="F:histidine phosphotransfer kinase activity"/>
    <property type="evidence" value="ECO:0007669"/>
    <property type="project" value="TreeGrafter"/>
</dbReference>
<feature type="domain" description="Response regulatory" evidence="18">
    <location>
        <begin position="195"/>
        <end position="309"/>
    </location>
</feature>
<dbReference type="Pfam" id="PF01627">
    <property type="entry name" value="Hpt"/>
    <property type="match status" value="1"/>
</dbReference>
<dbReference type="CDD" id="cd16922">
    <property type="entry name" value="HATPase_EvgS-ArcB-TorS-like"/>
    <property type="match status" value="1"/>
</dbReference>
<comment type="catalytic activity">
    <reaction evidence="1">
        <text>ATP + protein L-histidine = ADP + protein N-phospho-L-histidine.</text>
        <dbReference type="EC" id="2.7.13.3"/>
    </reaction>
</comment>
<dbReference type="InterPro" id="IPR036890">
    <property type="entry name" value="HATPase_C_sf"/>
</dbReference>
<evidence type="ECO:0000256" key="10">
    <source>
        <dbReference type="ARBA" id="ARBA00022840"/>
    </source>
</evidence>
<dbReference type="SUPFAM" id="SSF55874">
    <property type="entry name" value="ATPase domain of HSP90 chaperone/DNA topoisomerase II/histidine kinase"/>
    <property type="match status" value="1"/>
</dbReference>
<evidence type="ECO:0000256" key="13">
    <source>
        <dbReference type="ARBA" id="ARBA00023136"/>
    </source>
</evidence>
<sequence length="455" mass="48171">MISDVLDFSKLESGRVEFEHHRVRLPEIAESLVAMLGPRAEMKGLRLEVDLPPLELGTDPARLRQVLVNLIGNAVKFTADGSVAARGGLIAPDRLRVEITDTGIGIAPEGLPLLFRDFSQVDGSASRSFGGSGLGLAICKRIVEGLQGRIGVESRLGQGSTFWIELPVDAPQYCGARTPSQRDPADAAGHAFAGRVLVVEDNPINWAVAKGLLDWLGVEVAMVHNGAEAVDILEHQAYDLVLMDVQMPVMSGIEATQAIRRRGDRVRIVGLTGNAFTSDRQDCLRAGMDDFVPKPVTQDKLAQVLAEAGLRGVPAVQAEGKAEPVEPDPAPRRPPLGFQGPVVDEGLVVHLLGAIGAETVVALLDEVLAEADGLSASLEAARRERDDIQIDALLHSFKGAAATLGLAEAARLAQVLRTDPHPSPADLILLQMAAQQGAETIRGLCGRGPATQAAA</sequence>
<evidence type="ECO:0000256" key="1">
    <source>
        <dbReference type="ARBA" id="ARBA00000085"/>
    </source>
</evidence>
<evidence type="ECO:0000259" key="17">
    <source>
        <dbReference type="PROSITE" id="PS50109"/>
    </source>
</evidence>
<keyword evidence="13" id="KW-0472">Membrane</keyword>
<dbReference type="GO" id="GO:0005886">
    <property type="term" value="C:plasma membrane"/>
    <property type="evidence" value="ECO:0007669"/>
    <property type="project" value="UniProtKB-SubCell"/>
</dbReference>
<keyword evidence="16" id="KW-0175">Coiled coil</keyword>
<dbReference type="Pfam" id="PF02518">
    <property type="entry name" value="HATPase_c"/>
    <property type="match status" value="1"/>
</dbReference>
<dbReference type="PANTHER" id="PTHR43047">
    <property type="entry name" value="TWO-COMPONENT HISTIDINE PROTEIN KINASE"/>
    <property type="match status" value="1"/>
</dbReference>
<feature type="modified residue" description="Phosphohistidine" evidence="14">
    <location>
        <position position="395"/>
    </location>
</feature>
<evidence type="ECO:0000256" key="2">
    <source>
        <dbReference type="ARBA" id="ARBA00004429"/>
    </source>
</evidence>
<keyword evidence="10" id="KW-0547">Nucleotide-binding</keyword>
<keyword evidence="12" id="KW-0902">Two-component regulatory system</keyword>
<dbReference type="PROSITE" id="PS50109">
    <property type="entry name" value="HIS_KIN"/>
    <property type="match status" value="1"/>
</dbReference>